<dbReference type="RefSeq" id="WP_069634815.1">
    <property type="nucleotide sequence ID" value="NZ_JXKZ01000015.1"/>
</dbReference>
<evidence type="ECO:0000313" key="3">
    <source>
        <dbReference type="Proteomes" id="UP000094764"/>
    </source>
</evidence>
<feature type="coiled-coil region" evidence="1">
    <location>
        <begin position="424"/>
        <end position="458"/>
    </location>
</feature>
<evidence type="ECO:0000313" key="2">
    <source>
        <dbReference type="EMBL" id="OEG16361.1"/>
    </source>
</evidence>
<comment type="caution">
    <text evidence="2">The sequence shown here is derived from an EMBL/GenBank/DDBJ whole genome shotgun (WGS) entry which is preliminary data.</text>
</comment>
<keyword evidence="3" id="KW-1185">Reference proteome</keyword>
<keyword evidence="1" id="KW-0175">Coiled coil</keyword>
<accession>A0A1E5GUL0</accession>
<organism evidence="2 3">
    <name type="scientific">Enterococcus quebecensis</name>
    <dbReference type="NCBI Taxonomy" id="903983"/>
    <lineage>
        <taxon>Bacteria</taxon>
        <taxon>Bacillati</taxon>
        <taxon>Bacillota</taxon>
        <taxon>Bacilli</taxon>
        <taxon>Lactobacillales</taxon>
        <taxon>Enterococcaceae</taxon>
        <taxon>Enterococcus</taxon>
    </lineage>
</organism>
<reference evidence="3" key="1">
    <citation type="submission" date="2016-09" db="EMBL/GenBank/DDBJ databases">
        <authorList>
            <person name="Gulvik C.A."/>
        </authorList>
    </citation>
    <scope>NUCLEOTIDE SEQUENCE [LARGE SCALE GENOMIC DNA]</scope>
    <source>
        <strain evidence="3">LMG 26306</strain>
    </source>
</reference>
<dbReference type="OrthoDB" id="9784297at2"/>
<protein>
    <recommendedName>
        <fullName evidence="4">Rad50/SbcC-type AAA domain-containing protein</fullName>
    </recommendedName>
</protein>
<name>A0A1E5GUL0_9ENTE</name>
<dbReference type="EMBL" id="MIKB01000013">
    <property type="protein sequence ID" value="OEG16361.1"/>
    <property type="molecule type" value="Genomic_DNA"/>
</dbReference>
<dbReference type="InterPro" id="IPR027417">
    <property type="entry name" value="P-loop_NTPase"/>
</dbReference>
<dbReference type="Gene3D" id="3.40.50.300">
    <property type="entry name" value="P-loop containing nucleotide triphosphate hydrolases"/>
    <property type="match status" value="1"/>
</dbReference>
<dbReference type="STRING" id="903983.BCR23_05585"/>
<evidence type="ECO:0000256" key="1">
    <source>
        <dbReference type="SAM" id="Coils"/>
    </source>
</evidence>
<dbReference type="AlphaFoldDB" id="A0A1E5GUL0"/>
<evidence type="ECO:0008006" key="4">
    <source>
        <dbReference type="Google" id="ProtNLM"/>
    </source>
</evidence>
<gene>
    <name evidence="2" type="ORF">BCR23_05585</name>
</gene>
<dbReference type="Proteomes" id="UP000094764">
    <property type="component" value="Unassembled WGS sequence"/>
</dbReference>
<sequence length="673" mass="77293">MLRIRNLNIEIFTDKRIFFFKSEFNSGVNIITSEENTSGKSSVISAIIYALGMEEIIGGKGSKVLSAAFNNTIKDEKENNHKVIGGKIYLEIFNGNETVTLYRSTNDEDRSTNLITIYYSNLKDIYSTEVKQEDMYLHVKNSAQSAKGFYTFLENFMGLTLPRVPSQDRDERKLYLQFIFASMFIEQKRGWSDILSRVPNYGVVSPKKRVIEYILNLDSLNNEKALITLNNTKKNIESEWKELFMKANLLCESNGLALFGVNNKPEMIVSDNLKLVDKNDDISLEKSILDKEAKINQIELGKKINLKDEAGLQNELNSTLEDLQEFEKKVSLINKDITLEKYEIKKLINGIEIIQDDIRNNQDISKLVEFGSKEKFSVFEKICPTCHQSIEDTLLDVDVPTNVMSSEENISHLKSQLVLFQAIVEQKKNKVSQLEYKKKELELKGKQLRVLIKTLRNDIYSLSGEYSESDVYKKVILTEEVRKLKFVKQEFAEIKNFFNDLGIQWKQYLEDRSNQDKEVLSTNDKLILNDLRVKFVSNLKAFGYKSTNDYDKIQISDKTLLPEVMGYDMKFDSSASDHIRGIWAFTIALLETSNKNKGNHPGLIIFDEPNQHSIIEQDMEALFTKISNVTSNEQVIMGYTAKDIDAINIIDELKKKKTKIISIGKQAFTAKDQ</sequence>
<proteinExistence type="predicted"/>